<dbReference type="GO" id="GO:0003725">
    <property type="term" value="F:double-stranded RNA binding"/>
    <property type="evidence" value="ECO:0007669"/>
    <property type="project" value="TreeGrafter"/>
</dbReference>
<evidence type="ECO:0000256" key="7">
    <source>
        <dbReference type="ARBA" id="ARBA00023180"/>
    </source>
</evidence>
<dbReference type="GO" id="GO:0005764">
    <property type="term" value="C:lysosome"/>
    <property type="evidence" value="ECO:0007669"/>
    <property type="project" value="TreeGrafter"/>
</dbReference>
<evidence type="ECO:0000256" key="10">
    <source>
        <dbReference type="SAM" id="SignalP"/>
    </source>
</evidence>
<evidence type="ECO:0000256" key="9">
    <source>
        <dbReference type="SAM" id="Phobius"/>
    </source>
</evidence>
<evidence type="ECO:0000256" key="3">
    <source>
        <dbReference type="ARBA" id="ARBA00022692"/>
    </source>
</evidence>
<proteinExistence type="inferred from homology"/>
<dbReference type="GO" id="GO:0005886">
    <property type="term" value="C:plasma membrane"/>
    <property type="evidence" value="ECO:0007669"/>
    <property type="project" value="TreeGrafter"/>
</dbReference>
<feature type="transmembrane region" description="Helical" evidence="9">
    <location>
        <begin position="1010"/>
        <end position="1029"/>
    </location>
</feature>
<feature type="transmembrane region" description="Helical" evidence="9">
    <location>
        <begin position="1065"/>
        <end position="1088"/>
    </location>
</feature>
<feature type="region of interest" description="Disordered" evidence="8">
    <location>
        <begin position="751"/>
        <end position="776"/>
    </location>
</feature>
<dbReference type="InterPro" id="IPR025958">
    <property type="entry name" value="SID1_TM_fam"/>
</dbReference>
<feature type="compositionally biased region" description="Polar residues" evidence="8">
    <location>
        <begin position="392"/>
        <end position="408"/>
    </location>
</feature>
<comment type="subcellular location">
    <subcellularLocation>
        <location evidence="1">Membrane</location>
        <topology evidence="1">Multi-pass membrane protein</topology>
    </subcellularLocation>
</comment>
<feature type="chain" id="PRO_5007051247" description="SID1 transmembrane family member 1" evidence="10">
    <location>
        <begin position="17"/>
        <end position="1104"/>
    </location>
</feature>
<feature type="transmembrane region" description="Helical" evidence="9">
    <location>
        <begin position="274"/>
        <end position="299"/>
    </location>
</feature>
<name>A0A0X3PNY0_SCHSO</name>
<dbReference type="EMBL" id="GEEE01010295">
    <property type="protein sequence ID" value="JAP52930.1"/>
    <property type="molecule type" value="Transcribed_RNA"/>
</dbReference>
<evidence type="ECO:0000256" key="5">
    <source>
        <dbReference type="ARBA" id="ARBA00022989"/>
    </source>
</evidence>
<feature type="compositionally biased region" description="Polar residues" evidence="8">
    <location>
        <begin position="328"/>
        <end position="344"/>
    </location>
</feature>
<evidence type="ECO:0000313" key="11">
    <source>
        <dbReference type="EMBL" id="JAP52930.1"/>
    </source>
</evidence>
<feature type="transmembrane region" description="Helical" evidence="9">
    <location>
        <begin position="900"/>
        <end position="919"/>
    </location>
</feature>
<sequence length="1104" mass="122708">MALLVAFLLIVITAYCKNPTQYRDVHRGTLGRNESVRYTYKLPSNQTSSAVRVTVSGKNVTKDFPLLAVFKQQMDVMSFAVPLQLNNISSFNTVSRTLCPSYLSSPHMIRDERVDVELSSGIVDPNSYISYSLQLDLLQDFTLKLGLETSFNLTPSEPQYFLFTFPEDVDSVYVKTTSPDNLCMTVSVQRAKCPVADLIGNVKYSGIYQTVSTRGGITVTRSQFASQFFVVLVLKPNDVECNGPAKIIPINLAHALRSKVVNLSVSHTLAGHHYYLPVFGAVGLFLLFYIAAGIIILIYHTYDKSVRFRFASPRSSSRASPRHLRHSPTSPQMPSHYSHRSSINPDLEPSGIQEVQTVSGSVGGRPRPRRQPSALALQLPGTESYLRGGHQTGASTAETTIPRNNKNNIANESHCFPRQYLPRTVSHSLFSSSSSEGEEADEGPMQVVEDRRGERRTIHLTALKRPRSPQNNPPPTLPTHTVLYHPSFSNIVGGAHRRSVSYGSTRELKASRVLALTTEGRVPPSLTSTTAAAANTAAVDAGAAACHTNLAFTSDPQLAETVHAAEGGSPRSASPAVQGIDLLRDAETDRHVYLLNRVLFVSDLTRKRYSTLNRKYLLYFWYLIIISIFYGLPVAQLVMTYQRALHDTGNEDICYYNFECAHPFGVFTAFNNIISNVGYVMLGLLFLGLTARRDLLHRRAQKYSRVYSQDAYSVVSVCSWFGAKIRLTGPCGRRKTMTAVTVAAASATAESEFSHLHPTPSTGPSAAGPTAGSLRPSVRLKRSRVAWLRRLPRCLFWRTHCPCQRGGGGARLRTSSSTASFENPAQLSRQTHEGGVERGVLASAGHAVSTVADQPTRYNGDAQSFGIPQHFGLFYALGLALTVEGVLSACYHICPSFSNFQFDTAYMYMLALILMLKIYQTRHPDINASAHSAYMVMALVILVGVTGVLYGGETFWVLFTVVFLIMSFWLTAEIYYMGQWSFDLCLPRRIYMLIRSDGIHCLAPMYMERMLLLLVANCVNIGIASFGLFARPKDFSSFLLSIFLINLLMYYCFYIIMKLRHRERFLCVPLLYIIVSCLTWGFGIFFFMQHSTTWEVSLACWSDC</sequence>
<gene>
    <name evidence="11" type="ORF">TR128186</name>
</gene>
<evidence type="ECO:0008006" key="12">
    <source>
        <dbReference type="Google" id="ProtNLM"/>
    </source>
</evidence>
<dbReference type="Pfam" id="PF13965">
    <property type="entry name" value="SID-1_RNA_chan"/>
    <property type="match status" value="3"/>
</dbReference>
<feature type="transmembrane region" description="Helical" evidence="9">
    <location>
        <begin position="616"/>
        <end position="639"/>
    </location>
</feature>
<keyword evidence="3 9" id="KW-0812">Transmembrane</keyword>
<keyword evidence="6 9" id="KW-0472">Membrane</keyword>
<evidence type="ECO:0000256" key="2">
    <source>
        <dbReference type="ARBA" id="ARBA00006618"/>
    </source>
</evidence>
<feature type="region of interest" description="Disordered" evidence="8">
    <location>
        <begin position="315"/>
        <end position="408"/>
    </location>
</feature>
<keyword evidence="4 10" id="KW-0732">Signal</keyword>
<feature type="signal peptide" evidence="10">
    <location>
        <begin position="1"/>
        <end position="16"/>
    </location>
</feature>
<evidence type="ECO:0000256" key="6">
    <source>
        <dbReference type="ARBA" id="ARBA00023136"/>
    </source>
</evidence>
<keyword evidence="7" id="KW-0325">Glycoprotein</keyword>
<organism evidence="11">
    <name type="scientific">Schistocephalus solidus</name>
    <name type="common">Tapeworm</name>
    <dbReference type="NCBI Taxonomy" id="70667"/>
    <lineage>
        <taxon>Eukaryota</taxon>
        <taxon>Metazoa</taxon>
        <taxon>Spiralia</taxon>
        <taxon>Lophotrochozoa</taxon>
        <taxon>Platyhelminthes</taxon>
        <taxon>Cestoda</taxon>
        <taxon>Eucestoda</taxon>
        <taxon>Diphyllobothriidea</taxon>
        <taxon>Diphyllobothriidae</taxon>
        <taxon>Schistocephalus</taxon>
    </lineage>
</organism>
<feature type="transmembrane region" description="Helical" evidence="9">
    <location>
        <begin position="673"/>
        <end position="691"/>
    </location>
</feature>
<dbReference type="PANTHER" id="PTHR12185:SF14">
    <property type="entry name" value="CHOLESTEROL UPTAKE PROTEIN 1"/>
    <property type="match status" value="1"/>
</dbReference>
<feature type="transmembrane region" description="Helical" evidence="9">
    <location>
        <begin position="1035"/>
        <end position="1053"/>
    </location>
</feature>
<dbReference type="PANTHER" id="PTHR12185">
    <property type="entry name" value="SID1 TRANSMEMBRANE FAMILY MEMEBER"/>
    <property type="match status" value="1"/>
</dbReference>
<feature type="region of interest" description="Disordered" evidence="8">
    <location>
        <begin position="428"/>
        <end position="454"/>
    </location>
</feature>
<evidence type="ECO:0000256" key="8">
    <source>
        <dbReference type="SAM" id="MobiDB-lite"/>
    </source>
</evidence>
<feature type="transmembrane region" description="Helical" evidence="9">
    <location>
        <begin position="956"/>
        <end position="978"/>
    </location>
</feature>
<accession>A0A0X3PNY0</accession>
<protein>
    <recommendedName>
        <fullName evidence="12">SID1 transmembrane family member 1</fullName>
    </recommendedName>
</protein>
<reference evidence="11" key="1">
    <citation type="submission" date="2016-01" db="EMBL/GenBank/DDBJ databases">
        <title>Reference transcriptome for the parasite Schistocephalus solidus: insights into the molecular evolution of parasitism.</title>
        <authorList>
            <person name="Hebert F.O."/>
            <person name="Grambauer S."/>
            <person name="Barber I."/>
            <person name="Landry C.R."/>
            <person name="Aubin-Horth N."/>
        </authorList>
    </citation>
    <scope>NUCLEOTIDE SEQUENCE</scope>
</reference>
<comment type="similarity">
    <text evidence="2">Belongs to the SID1 family.</text>
</comment>
<dbReference type="GO" id="GO:0051033">
    <property type="term" value="F:RNA transmembrane transporter activity"/>
    <property type="evidence" value="ECO:0007669"/>
    <property type="project" value="TreeGrafter"/>
</dbReference>
<feature type="transmembrane region" description="Helical" evidence="9">
    <location>
        <begin position="931"/>
        <end position="950"/>
    </location>
</feature>
<feature type="transmembrane region" description="Helical" evidence="9">
    <location>
        <begin position="873"/>
        <end position="894"/>
    </location>
</feature>
<keyword evidence="5 9" id="KW-1133">Transmembrane helix</keyword>
<evidence type="ECO:0000256" key="1">
    <source>
        <dbReference type="ARBA" id="ARBA00004141"/>
    </source>
</evidence>
<dbReference type="AlphaFoldDB" id="A0A0X3PNY0"/>
<evidence type="ECO:0000256" key="4">
    <source>
        <dbReference type="ARBA" id="ARBA00022729"/>
    </source>
</evidence>